<organism evidence="14 15">
    <name type="scientific">Solimonas fluminis</name>
    <dbReference type="NCBI Taxonomy" id="2086571"/>
    <lineage>
        <taxon>Bacteria</taxon>
        <taxon>Pseudomonadati</taxon>
        <taxon>Pseudomonadota</taxon>
        <taxon>Gammaproteobacteria</taxon>
        <taxon>Nevskiales</taxon>
        <taxon>Nevskiaceae</taxon>
        <taxon>Solimonas</taxon>
    </lineage>
</organism>
<comment type="caution">
    <text evidence="14">The sequence shown here is derived from an EMBL/GenBank/DDBJ whole genome shotgun (WGS) entry which is preliminary data.</text>
</comment>
<dbReference type="EMBL" id="PSNW01000009">
    <property type="protein sequence ID" value="PPE72917.1"/>
    <property type="molecule type" value="Genomic_DNA"/>
</dbReference>
<dbReference type="HAMAP" id="MF_00409">
    <property type="entry name" value="LpxK"/>
    <property type="match status" value="1"/>
</dbReference>
<dbReference type="InterPro" id="IPR003758">
    <property type="entry name" value="LpxK"/>
</dbReference>
<gene>
    <name evidence="13" type="primary">lpxK</name>
    <name evidence="14" type="ORF">C3942_15955</name>
</gene>
<protein>
    <recommendedName>
        <fullName evidence="4 13">Tetraacyldisaccharide 4'-kinase</fullName>
        <ecNumber evidence="3 13">2.7.1.130</ecNumber>
    </recommendedName>
    <alternativeName>
        <fullName evidence="12 13">Lipid A 4'-kinase</fullName>
    </alternativeName>
</protein>
<comment type="function">
    <text evidence="1 13">Transfers the gamma-phosphate of ATP to the 4'-position of a tetraacyldisaccharide 1-phosphate intermediate (termed DS-1-P) to form tetraacyldisaccharide 1,4'-bis-phosphate (lipid IVA).</text>
</comment>
<evidence type="ECO:0000256" key="4">
    <source>
        <dbReference type="ARBA" id="ARBA00016436"/>
    </source>
</evidence>
<feature type="binding site" evidence="13">
    <location>
        <begin position="55"/>
        <end position="62"/>
    </location>
    <ligand>
        <name>ATP</name>
        <dbReference type="ChEBI" id="CHEBI:30616"/>
    </ligand>
</feature>
<evidence type="ECO:0000256" key="9">
    <source>
        <dbReference type="ARBA" id="ARBA00022777"/>
    </source>
</evidence>
<dbReference type="PANTHER" id="PTHR42724">
    <property type="entry name" value="TETRAACYLDISACCHARIDE 4'-KINASE"/>
    <property type="match status" value="1"/>
</dbReference>
<evidence type="ECO:0000256" key="7">
    <source>
        <dbReference type="ARBA" id="ARBA00022679"/>
    </source>
</evidence>
<dbReference type="AlphaFoldDB" id="A0A2S5TDF2"/>
<evidence type="ECO:0000256" key="11">
    <source>
        <dbReference type="ARBA" id="ARBA00023098"/>
    </source>
</evidence>
<evidence type="ECO:0000256" key="6">
    <source>
        <dbReference type="ARBA" id="ARBA00022556"/>
    </source>
</evidence>
<keyword evidence="10 13" id="KW-0067">ATP-binding</keyword>
<keyword evidence="6 13" id="KW-0441">Lipid A biosynthesis</keyword>
<keyword evidence="15" id="KW-1185">Reference proteome</keyword>
<keyword evidence="5 13" id="KW-0444">Lipid biosynthesis</keyword>
<evidence type="ECO:0000256" key="8">
    <source>
        <dbReference type="ARBA" id="ARBA00022741"/>
    </source>
</evidence>
<evidence type="ECO:0000256" key="10">
    <source>
        <dbReference type="ARBA" id="ARBA00022840"/>
    </source>
</evidence>
<keyword evidence="8 13" id="KW-0547">Nucleotide-binding</keyword>
<comment type="catalytic activity">
    <reaction evidence="13">
        <text>a lipid A disaccharide + ATP = a lipid IVA + ADP + H(+)</text>
        <dbReference type="Rhea" id="RHEA:67840"/>
        <dbReference type="ChEBI" id="CHEBI:15378"/>
        <dbReference type="ChEBI" id="CHEBI:30616"/>
        <dbReference type="ChEBI" id="CHEBI:176343"/>
        <dbReference type="ChEBI" id="CHEBI:176425"/>
        <dbReference type="ChEBI" id="CHEBI:456216"/>
        <dbReference type="EC" id="2.7.1.130"/>
    </reaction>
</comment>
<proteinExistence type="inferred from homology"/>
<keyword evidence="7 13" id="KW-0808">Transferase</keyword>
<dbReference type="SUPFAM" id="SSF52540">
    <property type="entry name" value="P-loop containing nucleoside triphosphate hydrolases"/>
    <property type="match status" value="1"/>
</dbReference>
<dbReference type="RefSeq" id="WP_104231361.1">
    <property type="nucleotide sequence ID" value="NZ_PSNW01000009.1"/>
</dbReference>
<evidence type="ECO:0000256" key="2">
    <source>
        <dbReference type="ARBA" id="ARBA00004870"/>
    </source>
</evidence>
<reference evidence="14 15" key="1">
    <citation type="submission" date="2018-02" db="EMBL/GenBank/DDBJ databases">
        <title>Genome sequencing of Solimonas sp. HR-BB.</title>
        <authorList>
            <person name="Lee Y."/>
            <person name="Jeon C.O."/>
        </authorList>
    </citation>
    <scope>NUCLEOTIDE SEQUENCE [LARGE SCALE GENOMIC DNA]</scope>
    <source>
        <strain evidence="14 15">HR-BB</strain>
    </source>
</reference>
<dbReference type="Proteomes" id="UP000238220">
    <property type="component" value="Unassembled WGS sequence"/>
</dbReference>
<dbReference type="OrthoDB" id="9766423at2"/>
<comment type="pathway">
    <text evidence="2 13">Glycolipid biosynthesis; lipid IV(A) biosynthesis; lipid IV(A) from (3R)-3-hydroxytetradecanoyl-[acyl-carrier-protein] and UDP-N-acetyl-alpha-D-glucosamine: step 6/6.</text>
</comment>
<name>A0A2S5TDF2_9GAMM</name>
<dbReference type="InterPro" id="IPR027417">
    <property type="entry name" value="P-loop_NTPase"/>
</dbReference>
<keyword evidence="9 13" id="KW-0418">Kinase</keyword>
<dbReference type="GO" id="GO:0009245">
    <property type="term" value="P:lipid A biosynthetic process"/>
    <property type="evidence" value="ECO:0007669"/>
    <property type="project" value="UniProtKB-UniRule"/>
</dbReference>
<evidence type="ECO:0000256" key="13">
    <source>
        <dbReference type="HAMAP-Rule" id="MF_00409"/>
    </source>
</evidence>
<evidence type="ECO:0000256" key="5">
    <source>
        <dbReference type="ARBA" id="ARBA00022516"/>
    </source>
</evidence>
<evidence type="ECO:0000256" key="3">
    <source>
        <dbReference type="ARBA" id="ARBA00012071"/>
    </source>
</evidence>
<keyword evidence="11 13" id="KW-0443">Lipid metabolism</keyword>
<dbReference type="GO" id="GO:0005524">
    <property type="term" value="F:ATP binding"/>
    <property type="evidence" value="ECO:0007669"/>
    <property type="project" value="UniProtKB-UniRule"/>
</dbReference>
<dbReference type="Pfam" id="PF02606">
    <property type="entry name" value="LpxK"/>
    <property type="match status" value="1"/>
</dbReference>
<dbReference type="NCBIfam" id="TIGR00682">
    <property type="entry name" value="lpxK"/>
    <property type="match status" value="1"/>
</dbReference>
<dbReference type="EC" id="2.7.1.130" evidence="3 13"/>
<accession>A0A2S5TDF2</accession>
<dbReference type="GO" id="GO:0009244">
    <property type="term" value="P:lipopolysaccharide core region biosynthetic process"/>
    <property type="evidence" value="ECO:0007669"/>
    <property type="project" value="TreeGrafter"/>
</dbReference>
<dbReference type="PANTHER" id="PTHR42724:SF1">
    <property type="entry name" value="TETRAACYLDISACCHARIDE 4'-KINASE, MITOCHONDRIAL-RELATED"/>
    <property type="match status" value="1"/>
</dbReference>
<dbReference type="UniPathway" id="UPA00359">
    <property type="reaction ID" value="UER00482"/>
</dbReference>
<evidence type="ECO:0000256" key="1">
    <source>
        <dbReference type="ARBA" id="ARBA00002274"/>
    </source>
</evidence>
<dbReference type="GO" id="GO:0005886">
    <property type="term" value="C:plasma membrane"/>
    <property type="evidence" value="ECO:0007669"/>
    <property type="project" value="TreeGrafter"/>
</dbReference>
<dbReference type="GO" id="GO:0009029">
    <property type="term" value="F:lipid-A 4'-kinase activity"/>
    <property type="evidence" value="ECO:0007669"/>
    <property type="project" value="UniProtKB-UniRule"/>
</dbReference>
<comment type="similarity">
    <text evidence="13">Belongs to the LpxK family.</text>
</comment>
<evidence type="ECO:0000313" key="15">
    <source>
        <dbReference type="Proteomes" id="UP000238220"/>
    </source>
</evidence>
<sequence>MKRWLERVWYRSAPPPFWLRPLSRLYGAAAARLAASRKQQAQRLPVPVIVVGNVAVGGTGKTPSVLWLVEALRQAGRQPGILSRGYGGRGPFPMLVTPQTDPALCGDEPALMAQRSGVPLAVAPDRVAAGRLLLQRHPGTDVLVCDDGLQHYRLARDLELCVVDAARGYGNGWLLPAGPLRESPSRARAAARILVNGGDPGPFGPSAIGFRLEIATAVNLLSGERRPLRAFSGTEVHAVAGIGNPARFFDGLRAQGLPLREHAFGDHHAYLPGDLAFGDALPLLMTEKDAVKCRAFAQRHWWMVPADLHFIDGAAASLLAELQEVLRGN</sequence>
<evidence type="ECO:0000313" key="14">
    <source>
        <dbReference type="EMBL" id="PPE72917.1"/>
    </source>
</evidence>
<evidence type="ECO:0000256" key="12">
    <source>
        <dbReference type="ARBA" id="ARBA00029757"/>
    </source>
</evidence>